<dbReference type="STRING" id="1798676.A3B90_03235"/>
<feature type="transmembrane region" description="Helical" evidence="1">
    <location>
        <begin position="62"/>
        <end position="87"/>
    </location>
</feature>
<proteinExistence type="predicted"/>
<feature type="transmembrane region" description="Helical" evidence="1">
    <location>
        <begin position="331"/>
        <end position="351"/>
    </location>
</feature>
<dbReference type="Proteomes" id="UP000178742">
    <property type="component" value="Unassembled WGS sequence"/>
</dbReference>
<name>A0A1F6M625_9BACT</name>
<feature type="transmembrane region" description="Helical" evidence="1">
    <location>
        <begin position="203"/>
        <end position="220"/>
    </location>
</feature>
<feature type="transmembrane region" description="Helical" evidence="1">
    <location>
        <begin position="279"/>
        <end position="299"/>
    </location>
</feature>
<feature type="transmembrane region" description="Helical" evidence="1">
    <location>
        <begin position="120"/>
        <end position="137"/>
    </location>
</feature>
<keyword evidence="1" id="KW-0812">Transmembrane</keyword>
<keyword evidence="1" id="KW-0472">Membrane</keyword>
<organism evidence="2 3">
    <name type="scientific">Candidatus Magasanikbacteria bacterium RIFCSPHIGHO2_02_FULL_41_13</name>
    <dbReference type="NCBI Taxonomy" id="1798676"/>
    <lineage>
        <taxon>Bacteria</taxon>
        <taxon>Candidatus Magasanikiibacteriota</taxon>
    </lineage>
</organism>
<feature type="transmembrane region" description="Helical" evidence="1">
    <location>
        <begin position="23"/>
        <end position="41"/>
    </location>
</feature>
<accession>A0A1F6M625</accession>
<reference evidence="2 3" key="1">
    <citation type="journal article" date="2016" name="Nat. Commun.">
        <title>Thousands of microbial genomes shed light on interconnected biogeochemical processes in an aquifer system.</title>
        <authorList>
            <person name="Anantharaman K."/>
            <person name="Brown C.T."/>
            <person name="Hug L.A."/>
            <person name="Sharon I."/>
            <person name="Castelle C.J."/>
            <person name="Probst A.J."/>
            <person name="Thomas B.C."/>
            <person name="Singh A."/>
            <person name="Wilkins M.J."/>
            <person name="Karaoz U."/>
            <person name="Brodie E.L."/>
            <person name="Williams K.H."/>
            <person name="Hubbard S.S."/>
            <person name="Banfield J.F."/>
        </authorList>
    </citation>
    <scope>NUCLEOTIDE SEQUENCE [LARGE SCALE GENOMIC DNA]</scope>
</reference>
<evidence type="ECO:0000313" key="2">
    <source>
        <dbReference type="EMBL" id="OGH67039.1"/>
    </source>
</evidence>
<feature type="transmembrane region" description="Helical" evidence="1">
    <location>
        <begin position="305"/>
        <end position="326"/>
    </location>
</feature>
<dbReference type="AlphaFoldDB" id="A0A1F6M625"/>
<dbReference type="EMBL" id="MFPX01000008">
    <property type="protein sequence ID" value="OGH67039.1"/>
    <property type="molecule type" value="Genomic_DNA"/>
</dbReference>
<feature type="transmembrane region" description="Helical" evidence="1">
    <location>
        <begin position="93"/>
        <end position="113"/>
    </location>
</feature>
<gene>
    <name evidence="2" type="ORF">A3B90_03235</name>
</gene>
<keyword evidence="1" id="KW-1133">Transmembrane helix</keyword>
<comment type="caution">
    <text evidence="2">The sequence shown here is derived from an EMBL/GenBank/DDBJ whole genome shotgun (WGS) entry which is preliminary data.</text>
</comment>
<protein>
    <recommendedName>
        <fullName evidence="4">Glycosyltransferase RgtA/B/C/D-like domain-containing protein</fullName>
    </recommendedName>
</protein>
<feature type="transmembrane region" description="Helical" evidence="1">
    <location>
        <begin position="173"/>
        <end position="197"/>
    </location>
</feature>
<feature type="transmembrane region" description="Helical" evidence="1">
    <location>
        <begin position="143"/>
        <end position="161"/>
    </location>
</feature>
<evidence type="ECO:0000256" key="1">
    <source>
        <dbReference type="SAM" id="Phobius"/>
    </source>
</evidence>
<evidence type="ECO:0008006" key="4">
    <source>
        <dbReference type="Google" id="ProtNLM"/>
    </source>
</evidence>
<sequence length="475" mass="55283">MVMVTHQQKNNTLSILLQKRSNWVFFALSAISVLPLLYLFWKFGEAGFGYDIGIYRRSASEYFGNFFQAGTPPFAFSAFSSLILFLGDSLSSFLITWYSILIFFTTYTFGILVRKITHSNILACLALLLFSTSILQFEFFAGFYYRNILALFFMFSTLLLLEYKSQIASLPLLVLTAIHPLTAFVFYPTLFLLGIFQKEQRKLLFTTLLIAGVGSILLSWNEFYHYIQTLFGFLQNKAAILAHSSEFTGQFINSSQFFRFTLPYLPFALIGFYREGKKYIFWSIFGIINLVLILFQFFLFERFYLFLNISLIVFAAHGMLFVFRLFQNKKILYTLIFAYSFLLFGAGTLYISKKVPFIAPTELTKIKQLSHIIPAKNFILSFSSYNAAWLYGFAGDYKIIAPGTLHENKWNYEKWSQFWSDTDTKKRAELLREYNANEIYIYTGEAFKDIGQKLFSEDPSITKINPYLWKYQFSL</sequence>
<evidence type="ECO:0000313" key="3">
    <source>
        <dbReference type="Proteomes" id="UP000178742"/>
    </source>
</evidence>